<gene>
    <name evidence="1" type="ORF">E1163_19185</name>
</gene>
<evidence type="ECO:0008006" key="3">
    <source>
        <dbReference type="Google" id="ProtNLM"/>
    </source>
</evidence>
<organism evidence="1 2">
    <name type="scientific">Fulvivirga kasyanovii</name>
    <dbReference type="NCBI Taxonomy" id="396812"/>
    <lineage>
        <taxon>Bacteria</taxon>
        <taxon>Pseudomonadati</taxon>
        <taxon>Bacteroidota</taxon>
        <taxon>Cytophagia</taxon>
        <taxon>Cytophagales</taxon>
        <taxon>Fulvivirgaceae</taxon>
        <taxon>Fulvivirga</taxon>
    </lineage>
</organism>
<accession>A0ABW9RSF7</accession>
<proteinExistence type="predicted"/>
<reference evidence="1 2" key="1">
    <citation type="submission" date="2019-02" db="EMBL/GenBank/DDBJ databases">
        <authorList>
            <person name="Goldberg S.R."/>
            <person name="Haltli B.A."/>
            <person name="Correa H."/>
            <person name="Russell K.G."/>
        </authorList>
    </citation>
    <scope>NUCLEOTIDE SEQUENCE [LARGE SCALE GENOMIC DNA]</scope>
    <source>
        <strain evidence="1 2">JCM 16186</strain>
    </source>
</reference>
<dbReference type="Proteomes" id="UP000798808">
    <property type="component" value="Unassembled WGS sequence"/>
</dbReference>
<keyword evidence="2" id="KW-1185">Reference proteome</keyword>
<sequence>MKESIGMLKSHQHKNANINNFLAMNRLTSQMKMSEREDYRKYTASFNLTNTAFKEFFNKLNEQNIKYIMIGCLAAAYHGCIRTCDHLEIWFEPDDKNLKRLKNALAIDLQAADDTDQIISVSEEDFCLKSYLNLNYFTAKDFNWCYAKADTAIVLEIEIPILNLDDLIVEKTASKKAEDHSLAEALERLEW</sequence>
<comment type="caution">
    <text evidence="1">The sequence shown here is derived from an EMBL/GenBank/DDBJ whole genome shotgun (WGS) entry which is preliminary data.</text>
</comment>
<dbReference type="EMBL" id="SMLW01000612">
    <property type="protein sequence ID" value="MTI27089.1"/>
    <property type="molecule type" value="Genomic_DNA"/>
</dbReference>
<evidence type="ECO:0000313" key="1">
    <source>
        <dbReference type="EMBL" id="MTI27089.1"/>
    </source>
</evidence>
<dbReference type="SUPFAM" id="SSF81301">
    <property type="entry name" value="Nucleotidyltransferase"/>
    <property type="match status" value="1"/>
</dbReference>
<dbReference type="Gene3D" id="3.30.460.40">
    <property type="match status" value="1"/>
</dbReference>
<dbReference type="RefSeq" id="WP_155174095.1">
    <property type="nucleotide sequence ID" value="NZ_BAAAFL010000012.1"/>
</dbReference>
<protein>
    <recommendedName>
        <fullName evidence="3">Nucleotidyltransferase family protein</fullName>
    </recommendedName>
</protein>
<name>A0ABW9RSF7_9BACT</name>
<dbReference type="InterPro" id="IPR043519">
    <property type="entry name" value="NT_sf"/>
</dbReference>
<evidence type="ECO:0000313" key="2">
    <source>
        <dbReference type="Proteomes" id="UP000798808"/>
    </source>
</evidence>